<dbReference type="AlphaFoldDB" id="A0A9N9CV58"/>
<feature type="non-terminal residue" evidence="1">
    <location>
        <position position="1"/>
    </location>
</feature>
<sequence length="59" mass="6623">IDSVIPHNSDTARKVPPLSSYQIVTANFYSKDNLCKDVSKLFIKGKSELNNHSNIDFVN</sequence>
<protein>
    <submittedName>
        <fullName evidence="1">8601_t:CDS:1</fullName>
    </submittedName>
</protein>
<dbReference type="EMBL" id="CAJVPS010005241">
    <property type="protein sequence ID" value="CAG8612896.1"/>
    <property type="molecule type" value="Genomic_DNA"/>
</dbReference>
<dbReference type="Proteomes" id="UP000789508">
    <property type="component" value="Unassembled WGS sequence"/>
</dbReference>
<organism evidence="1 2">
    <name type="scientific">Ambispora leptoticha</name>
    <dbReference type="NCBI Taxonomy" id="144679"/>
    <lineage>
        <taxon>Eukaryota</taxon>
        <taxon>Fungi</taxon>
        <taxon>Fungi incertae sedis</taxon>
        <taxon>Mucoromycota</taxon>
        <taxon>Glomeromycotina</taxon>
        <taxon>Glomeromycetes</taxon>
        <taxon>Archaeosporales</taxon>
        <taxon>Ambisporaceae</taxon>
        <taxon>Ambispora</taxon>
    </lineage>
</organism>
<accession>A0A9N9CV58</accession>
<reference evidence="1" key="1">
    <citation type="submission" date="2021-06" db="EMBL/GenBank/DDBJ databases">
        <authorList>
            <person name="Kallberg Y."/>
            <person name="Tangrot J."/>
            <person name="Rosling A."/>
        </authorList>
    </citation>
    <scope>NUCLEOTIDE SEQUENCE</scope>
    <source>
        <strain evidence="1">FL130A</strain>
    </source>
</reference>
<gene>
    <name evidence="1" type="ORF">ALEPTO_LOCUS8641</name>
</gene>
<keyword evidence="2" id="KW-1185">Reference proteome</keyword>
<evidence type="ECO:0000313" key="1">
    <source>
        <dbReference type="EMBL" id="CAG8612896.1"/>
    </source>
</evidence>
<proteinExistence type="predicted"/>
<comment type="caution">
    <text evidence="1">The sequence shown here is derived from an EMBL/GenBank/DDBJ whole genome shotgun (WGS) entry which is preliminary data.</text>
</comment>
<evidence type="ECO:0000313" key="2">
    <source>
        <dbReference type="Proteomes" id="UP000789508"/>
    </source>
</evidence>
<name>A0A9N9CV58_9GLOM</name>